<reference evidence="2" key="1">
    <citation type="journal article" date="2013" name="Nature">
        <title>Draft genome of the wheat A-genome progenitor Triticum urartu.</title>
        <authorList>
            <person name="Ling H.Q."/>
            <person name="Zhao S."/>
            <person name="Liu D."/>
            <person name="Wang J."/>
            <person name="Sun H."/>
            <person name="Zhang C."/>
            <person name="Fan H."/>
            <person name="Li D."/>
            <person name="Dong L."/>
            <person name="Tao Y."/>
            <person name="Gao C."/>
            <person name="Wu H."/>
            <person name="Li Y."/>
            <person name="Cui Y."/>
            <person name="Guo X."/>
            <person name="Zheng S."/>
            <person name="Wang B."/>
            <person name="Yu K."/>
            <person name="Liang Q."/>
            <person name="Yang W."/>
            <person name="Lou X."/>
            <person name="Chen J."/>
            <person name="Feng M."/>
            <person name="Jian J."/>
            <person name="Zhang X."/>
            <person name="Luo G."/>
            <person name="Jiang Y."/>
            <person name="Liu J."/>
            <person name="Wang Z."/>
            <person name="Sha Y."/>
            <person name="Zhang B."/>
            <person name="Wu H."/>
            <person name="Tang D."/>
            <person name="Shen Q."/>
            <person name="Xue P."/>
            <person name="Zou S."/>
            <person name="Wang X."/>
            <person name="Liu X."/>
            <person name="Wang F."/>
            <person name="Yang Y."/>
            <person name="An X."/>
            <person name="Dong Z."/>
            <person name="Zhang K."/>
            <person name="Zhang X."/>
            <person name="Luo M.C."/>
            <person name="Dvorak J."/>
            <person name="Tong Y."/>
            <person name="Wang J."/>
            <person name="Yang H."/>
            <person name="Li Z."/>
            <person name="Wang D."/>
            <person name="Zhang A."/>
            <person name="Wang J."/>
        </authorList>
    </citation>
    <scope>NUCLEOTIDE SEQUENCE</scope>
    <source>
        <strain evidence="2">cv. G1812</strain>
    </source>
</reference>
<evidence type="ECO:0000313" key="1">
    <source>
        <dbReference type="EnsemblPlants" id="TuG1812G0500002789.01.T01.cds327855"/>
    </source>
</evidence>
<evidence type="ECO:0000313" key="2">
    <source>
        <dbReference type="Proteomes" id="UP000015106"/>
    </source>
</evidence>
<dbReference type="EnsemblPlants" id="TuG1812G0500002789.01.T01">
    <property type="protein sequence ID" value="TuG1812G0500002789.01.T01.cds327855"/>
    <property type="gene ID" value="TuG1812G0500002789.01"/>
</dbReference>
<reference evidence="1" key="2">
    <citation type="submission" date="2018-03" db="EMBL/GenBank/DDBJ databases">
        <title>The Triticum urartu genome reveals the dynamic nature of wheat genome evolution.</title>
        <authorList>
            <person name="Ling H."/>
            <person name="Ma B."/>
            <person name="Shi X."/>
            <person name="Liu H."/>
            <person name="Dong L."/>
            <person name="Sun H."/>
            <person name="Cao Y."/>
            <person name="Gao Q."/>
            <person name="Zheng S."/>
            <person name="Li Y."/>
            <person name="Yu Y."/>
            <person name="Du H."/>
            <person name="Qi M."/>
            <person name="Li Y."/>
            <person name="Yu H."/>
            <person name="Cui Y."/>
            <person name="Wang N."/>
            <person name="Chen C."/>
            <person name="Wu H."/>
            <person name="Zhao Y."/>
            <person name="Zhang J."/>
            <person name="Li Y."/>
            <person name="Zhou W."/>
            <person name="Zhang B."/>
            <person name="Hu W."/>
            <person name="Eijk M."/>
            <person name="Tang J."/>
            <person name="Witsenboer H."/>
            <person name="Zhao S."/>
            <person name="Li Z."/>
            <person name="Zhang A."/>
            <person name="Wang D."/>
            <person name="Liang C."/>
        </authorList>
    </citation>
    <scope>NUCLEOTIDE SEQUENCE [LARGE SCALE GENOMIC DNA]</scope>
    <source>
        <strain evidence="1">cv. G1812</strain>
    </source>
</reference>
<organism evidence="1 2">
    <name type="scientific">Triticum urartu</name>
    <name type="common">Red wild einkorn</name>
    <name type="synonym">Crithodium urartu</name>
    <dbReference type="NCBI Taxonomy" id="4572"/>
    <lineage>
        <taxon>Eukaryota</taxon>
        <taxon>Viridiplantae</taxon>
        <taxon>Streptophyta</taxon>
        <taxon>Embryophyta</taxon>
        <taxon>Tracheophyta</taxon>
        <taxon>Spermatophyta</taxon>
        <taxon>Magnoliopsida</taxon>
        <taxon>Liliopsida</taxon>
        <taxon>Poales</taxon>
        <taxon>Poaceae</taxon>
        <taxon>BOP clade</taxon>
        <taxon>Pooideae</taxon>
        <taxon>Triticodae</taxon>
        <taxon>Triticeae</taxon>
        <taxon>Triticinae</taxon>
        <taxon>Triticum</taxon>
    </lineage>
</organism>
<accession>A0A8R7QD83</accession>
<sequence length="95" mass="11120">NDILKVSLSFFLYSDENFSSYKGLNPFPPNSILRKNIHSGDLYPKTNLNCIQNKNWIMSTELRSIILHWIKYSNFENMSKGSMDEDTKKLISNRN</sequence>
<reference evidence="1" key="3">
    <citation type="submission" date="2022-06" db="UniProtKB">
        <authorList>
            <consortium name="EnsemblPlants"/>
        </authorList>
    </citation>
    <scope>IDENTIFICATION</scope>
</reference>
<dbReference type="Gramene" id="TuG1812G0500002789.01.T01">
    <property type="protein sequence ID" value="TuG1812G0500002789.01.T01.cds327855"/>
    <property type="gene ID" value="TuG1812G0500002789.01"/>
</dbReference>
<dbReference type="Proteomes" id="UP000015106">
    <property type="component" value="Chromosome 5"/>
</dbReference>
<dbReference type="AlphaFoldDB" id="A0A8R7QD83"/>
<protein>
    <submittedName>
        <fullName evidence="1">Uncharacterized protein</fullName>
    </submittedName>
</protein>
<keyword evidence="2" id="KW-1185">Reference proteome</keyword>
<proteinExistence type="predicted"/>
<name>A0A8R7QD83_TRIUA</name>